<evidence type="ECO:0000313" key="3">
    <source>
        <dbReference type="Proteomes" id="UP000053676"/>
    </source>
</evidence>
<dbReference type="InterPro" id="IPR012338">
    <property type="entry name" value="Beta-lactam/transpept-like"/>
</dbReference>
<evidence type="ECO:0000313" key="2">
    <source>
        <dbReference type="EMBL" id="ETN72683.1"/>
    </source>
</evidence>
<protein>
    <submittedName>
        <fullName evidence="2">Beta-lactamase</fullName>
    </submittedName>
</protein>
<dbReference type="AlphaFoldDB" id="W2ST37"/>
<evidence type="ECO:0000259" key="1">
    <source>
        <dbReference type="Pfam" id="PF00144"/>
    </source>
</evidence>
<sequence length="198" mass="22920">MYVDSNKSCLITNVRDAKRRFRKNFTDKLEHDGAALAVYHKGKLVVDLWGGWADRANGRNWTRETITNIFSCTKSVAAICMALKVYNKECDYSDKVIKYWPGFGQNGKHEITIDMILTHRAGLPYFEEEITLDEARDPMRISKLIEEECPKYPPGSKIAYHPITFGWLLDQVRRHRVWTCTCPQRKKKSSFLKGVLSD</sequence>
<name>W2ST37_NECAM</name>
<keyword evidence="3" id="KW-1185">Reference proteome</keyword>
<dbReference type="PANTHER" id="PTHR43319">
    <property type="entry name" value="BETA-LACTAMASE-RELATED"/>
    <property type="match status" value="1"/>
</dbReference>
<dbReference type="OMA" id="SVAAICM"/>
<organism evidence="2 3">
    <name type="scientific">Necator americanus</name>
    <name type="common">Human hookworm</name>
    <dbReference type="NCBI Taxonomy" id="51031"/>
    <lineage>
        <taxon>Eukaryota</taxon>
        <taxon>Metazoa</taxon>
        <taxon>Ecdysozoa</taxon>
        <taxon>Nematoda</taxon>
        <taxon>Chromadorea</taxon>
        <taxon>Rhabditida</taxon>
        <taxon>Rhabditina</taxon>
        <taxon>Rhabditomorpha</taxon>
        <taxon>Strongyloidea</taxon>
        <taxon>Ancylostomatidae</taxon>
        <taxon>Bunostominae</taxon>
        <taxon>Necator</taxon>
    </lineage>
</organism>
<reference evidence="3" key="1">
    <citation type="journal article" date="2014" name="Nat. Genet.">
        <title>Genome of the human hookworm Necator americanus.</title>
        <authorList>
            <person name="Tang Y.T."/>
            <person name="Gao X."/>
            <person name="Rosa B.A."/>
            <person name="Abubucker S."/>
            <person name="Hallsworth-Pepin K."/>
            <person name="Martin J."/>
            <person name="Tyagi R."/>
            <person name="Heizer E."/>
            <person name="Zhang X."/>
            <person name="Bhonagiri-Palsikar V."/>
            <person name="Minx P."/>
            <person name="Warren W.C."/>
            <person name="Wang Q."/>
            <person name="Zhan B."/>
            <person name="Hotez P.J."/>
            <person name="Sternberg P.W."/>
            <person name="Dougall A."/>
            <person name="Gaze S.T."/>
            <person name="Mulvenna J."/>
            <person name="Sotillo J."/>
            <person name="Ranganathan S."/>
            <person name="Rabelo E.M."/>
            <person name="Wilson R.K."/>
            <person name="Felgner P.L."/>
            <person name="Bethony J."/>
            <person name="Hawdon J.M."/>
            <person name="Gasser R.B."/>
            <person name="Loukas A."/>
            <person name="Mitreva M."/>
        </authorList>
    </citation>
    <scope>NUCLEOTIDE SEQUENCE [LARGE SCALE GENOMIC DNA]</scope>
</reference>
<dbReference type="Proteomes" id="UP000053676">
    <property type="component" value="Unassembled WGS sequence"/>
</dbReference>
<feature type="domain" description="Beta-lactamase-related" evidence="1">
    <location>
        <begin position="21"/>
        <end position="173"/>
    </location>
</feature>
<dbReference type="InterPro" id="IPR001466">
    <property type="entry name" value="Beta-lactam-related"/>
</dbReference>
<dbReference type="KEGG" id="nai:NECAME_18718"/>
<dbReference type="SUPFAM" id="SSF56601">
    <property type="entry name" value="beta-lactamase/transpeptidase-like"/>
    <property type="match status" value="1"/>
</dbReference>
<dbReference type="STRING" id="51031.W2ST37"/>
<accession>W2ST37</accession>
<gene>
    <name evidence="2" type="ORF">NECAME_18718</name>
</gene>
<proteinExistence type="predicted"/>
<dbReference type="InterPro" id="IPR052907">
    <property type="entry name" value="Beta-lactamase/esterase"/>
</dbReference>
<dbReference type="OrthoDB" id="5946976at2759"/>
<dbReference type="EMBL" id="KI663365">
    <property type="protein sequence ID" value="ETN72683.1"/>
    <property type="molecule type" value="Genomic_DNA"/>
</dbReference>
<dbReference type="PANTHER" id="PTHR43319:SF3">
    <property type="entry name" value="BETA-LACTAMASE-RELATED DOMAIN-CONTAINING PROTEIN"/>
    <property type="match status" value="1"/>
</dbReference>
<dbReference type="Gene3D" id="3.40.710.10">
    <property type="entry name" value="DD-peptidase/beta-lactamase superfamily"/>
    <property type="match status" value="1"/>
</dbReference>
<dbReference type="Pfam" id="PF00144">
    <property type="entry name" value="Beta-lactamase"/>
    <property type="match status" value="1"/>
</dbReference>